<proteinExistence type="predicted"/>
<reference evidence="1 2" key="1">
    <citation type="submission" date="2024-08" db="EMBL/GenBank/DDBJ databases">
        <title>Gnathostoma spinigerum genome.</title>
        <authorList>
            <person name="Gonzalez-Bertolin B."/>
            <person name="Monzon S."/>
            <person name="Zaballos A."/>
            <person name="Jimenez P."/>
            <person name="Dekumyoy P."/>
            <person name="Varona S."/>
            <person name="Cuesta I."/>
            <person name="Sumanam S."/>
            <person name="Adisakwattana P."/>
            <person name="Gasser R.B."/>
            <person name="Hernandez-Gonzalez A."/>
            <person name="Young N.D."/>
            <person name="Perteguer M.J."/>
        </authorList>
    </citation>
    <scope>NUCLEOTIDE SEQUENCE [LARGE SCALE GENOMIC DNA]</scope>
    <source>
        <strain evidence="1">AL3</strain>
        <tissue evidence="1">Liver</tissue>
    </source>
</reference>
<dbReference type="Proteomes" id="UP001608902">
    <property type="component" value="Unassembled WGS sequence"/>
</dbReference>
<dbReference type="EMBL" id="JBGFUD010004973">
    <property type="protein sequence ID" value="MFH4980041.1"/>
    <property type="molecule type" value="Genomic_DNA"/>
</dbReference>
<evidence type="ECO:0000313" key="1">
    <source>
        <dbReference type="EMBL" id="MFH4980041.1"/>
    </source>
</evidence>
<name>A0ABD6ELA2_9BILA</name>
<dbReference type="AlphaFoldDB" id="A0ABD6ELA2"/>
<protein>
    <submittedName>
        <fullName evidence="1">Uncharacterized protein</fullName>
    </submittedName>
</protein>
<keyword evidence="2" id="KW-1185">Reference proteome</keyword>
<gene>
    <name evidence="1" type="ORF">AB6A40_006750</name>
</gene>
<accession>A0ABD6ELA2</accession>
<evidence type="ECO:0000313" key="2">
    <source>
        <dbReference type="Proteomes" id="UP001608902"/>
    </source>
</evidence>
<comment type="caution">
    <text evidence="1">The sequence shown here is derived from an EMBL/GenBank/DDBJ whole genome shotgun (WGS) entry which is preliminary data.</text>
</comment>
<organism evidence="1 2">
    <name type="scientific">Gnathostoma spinigerum</name>
    <dbReference type="NCBI Taxonomy" id="75299"/>
    <lineage>
        <taxon>Eukaryota</taxon>
        <taxon>Metazoa</taxon>
        <taxon>Ecdysozoa</taxon>
        <taxon>Nematoda</taxon>
        <taxon>Chromadorea</taxon>
        <taxon>Rhabditida</taxon>
        <taxon>Spirurina</taxon>
        <taxon>Gnathostomatomorpha</taxon>
        <taxon>Gnathostomatoidea</taxon>
        <taxon>Gnathostomatidae</taxon>
        <taxon>Gnathostoma</taxon>
    </lineage>
</organism>
<sequence>MWSNSLVKIFRIYFAAMDRFERKLRPMAPELCGRVHLFLISSYVFRALRTGEGDPSLFLLHERAVFDFLKQKRMIAEILRGHEMVEFEKPKYATIHKDCTETTLASTVS</sequence>